<name>B0E0T3_LACBS</name>
<dbReference type="HOGENOM" id="CLU_2527859_0_0_1"/>
<reference evidence="2 3" key="1">
    <citation type="journal article" date="2008" name="Nature">
        <title>The genome of Laccaria bicolor provides insights into mycorrhizal symbiosis.</title>
        <authorList>
            <person name="Martin F."/>
            <person name="Aerts A."/>
            <person name="Ahren D."/>
            <person name="Brun A."/>
            <person name="Danchin E.G.J."/>
            <person name="Duchaussoy F."/>
            <person name="Gibon J."/>
            <person name="Kohler A."/>
            <person name="Lindquist E."/>
            <person name="Pereda V."/>
            <person name="Salamov A."/>
            <person name="Shapiro H.J."/>
            <person name="Wuyts J."/>
            <person name="Blaudez D."/>
            <person name="Buee M."/>
            <person name="Brokstein P."/>
            <person name="Canbaeck B."/>
            <person name="Cohen D."/>
            <person name="Courty P.E."/>
            <person name="Coutinho P.M."/>
            <person name="Delaruelle C."/>
            <person name="Detter J.C."/>
            <person name="Deveau A."/>
            <person name="DiFazio S."/>
            <person name="Duplessis S."/>
            <person name="Fraissinet-Tachet L."/>
            <person name="Lucic E."/>
            <person name="Frey-Klett P."/>
            <person name="Fourrey C."/>
            <person name="Feussner I."/>
            <person name="Gay G."/>
            <person name="Grimwood J."/>
            <person name="Hoegger P.J."/>
            <person name="Jain P."/>
            <person name="Kilaru S."/>
            <person name="Labbe J."/>
            <person name="Lin Y.C."/>
            <person name="Legue V."/>
            <person name="Le Tacon F."/>
            <person name="Marmeisse R."/>
            <person name="Melayah D."/>
            <person name="Montanini B."/>
            <person name="Muratet M."/>
            <person name="Nehls U."/>
            <person name="Niculita-Hirzel H."/>
            <person name="Oudot-Le Secq M.P."/>
            <person name="Peter M."/>
            <person name="Quesneville H."/>
            <person name="Rajashekar B."/>
            <person name="Reich M."/>
            <person name="Rouhier N."/>
            <person name="Schmutz J."/>
            <person name="Yin T."/>
            <person name="Chalot M."/>
            <person name="Henrissat B."/>
            <person name="Kuees U."/>
            <person name="Lucas S."/>
            <person name="Van de Peer Y."/>
            <person name="Podila G.K."/>
            <person name="Polle A."/>
            <person name="Pukkila P.J."/>
            <person name="Richardson P.M."/>
            <person name="Rouze P."/>
            <person name="Sanders I.R."/>
            <person name="Stajich J.E."/>
            <person name="Tunlid A."/>
            <person name="Tuskan G."/>
            <person name="Grigoriev I.V."/>
        </authorList>
    </citation>
    <scope>NUCLEOTIDE SEQUENCE [LARGE SCALE GENOMIC DNA]</scope>
    <source>
        <strain evidence="3">S238N-H82 / ATCC MYA-4686</strain>
    </source>
</reference>
<protein>
    <submittedName>
        <fullName evidence="2">Predicted protein</fullName>
    </submittedName>
</protein>
<evidence type="ECO:0000313" key="3">
    <source>
        <dbReference type="Proteomes" id="UP000001194"/>
    </source>
</evidence>
<dbReference type="EMBL" id="DS547162">
    <property type="protein sequence ID" value="EDQ99558.1"/>
    <property type="molecule type" value="Genomic_DNA"/>
</dbReference>
<proteinExistence type="predicted"/>
<accession>B0E0T3</accession>
<dbReference type="RefSeq" id="XP_001889782.1">
    <property type="nucleotide sequence ID" value="XM_001889747.1"/>
</dbReference>
<feature type="signal peptide" evidence="1">
    <location>
        <begin position="1"/>
        <end position="32"/>
    </location>
</feature>
<dbReference type="KEGG" id="lbc:LACBIDRAFT_316363"/>
<dbReference type="InParanoid" id="B0E0T3"/>
<keyword evidence="1" id="KW-0732">Signal</keyword>
<keyword evidence="3" id="KW-1185">Reference proteome</keyword>
<evidence type="ECO:0000313" key="2">
    <source>
        <dbReference type="EMBL" id="EDQ99558.1"/>
    </source>
</evidence>
<sequence length="84" mass="9193">MSREPSTMTLITLLLINVCPIIDLCSFTKASASYTCSVAATCSGCHGVGMAEPVGFICIRGKYRLMLPSPFSFPHHSPKRWRCP</sequence>
<feature type="chain" id="PRO_5002747433" evidence="1">
    <location>
        <begin position="33"/>
        <end position="84"/>
    </location>
</feature>
<evidence type="ECO:0000256" key="1">
    <source>
        <dbReference type="SAM" id="SignalP"/>
    </source>
</evidence>
<organism evidence="3">
    <name type="scientific">Laccaria bicolor (strain S238N-H82 / ATCC MYA-4686)</name>
    <name type="common">Bicoloured deceiver</name>
    <name type="synonym">Laccaria laccata var. bicolor</name>
    <dbReference type="NCBI Taxonomy" id="486041"/>
    <lineage>
        <taxon>Eukaryota</taxon>
        <taxon>Fungi</taxon>
        <taxon>Dikarya</taxon>
        <taxon>Basidiomycota</taxon>
        <taxon>Agaricomycotina</taxon>
        <taxon>Agaricomycetes</taxon>
        <taxon>Agaricomycetidae</taxon>
        <taxon>Agaricales</taxon>
        <taxon>Agaricineae</taxon>
        <taxon>Hydnangiaceae</taxon>
        <taxon>Laccaria</taxon>
    </lineage>
</organism>
<dbReference type="GeneID" id="6085450"/>
<dbReference type="Proteomes" id="UP000001194">
    <property type="component" value="Unassembled WGS sequence"/>
</dbReference>
<gene>
    <name evidence="2" type="ORF">LACBIDRAFT_316363</name>
</gene>
<dbReference type="AlphaFoldDB" id="B0E0T3"/>